<evidence type="ECO:0000313" key="1">
    <source>
        <dbReference type="EMBL" id="KAJ3518370.1"/>
    </source>
</evidence>
<name>A0ACC1RHH5_9HYPO</name>
<comment type="caution">
    <text evidence="1">The sequence shown here is derived from an EMBL/GenBank/DDBJ whole genome shotgun (WGS) entry which is preliminary data.</text>
</comment>
<reference evidence="1" key="1">
    <citation type="submission" date="2022-08" db="EMBL/GenBank/DDBJ databases">
        <title>Genome Sequence of Fusarium decemcellulare.</title>
        <authorList>
            <person name="Buettner E."/>
        </authorList>
    </citation>
    <scope>NUCLEOTIDE SEQUENCE</scope>
    <source>
        <strain evidence="1">Babe19</strain>
    </source>
</reference>
<gene>
    <name evidence="1" type="ORF">NM208_g14536</name>
</gene>
<dbReference type="Proteomes" id="UP001148629">
    <property type="component" value="Unassembled WGS sequence"/>
</dbReference>
<evidence type="ECO:0000313" key="2">
    <source>
        <dbReference type="Proteomes" id="UP001148629"/>
    </source>
</evidence>
<keyword evidence="2" id="KW-1185">Reference proteome</keyword>
<sequence length="521" mass="57364">MALTSASSSRHGVHVQHDPPLIRLQVWCYTELGRDSSVNRALAASLSGAEVDNWLITPTRPSESAESSRDRYAPIEASHDHLGNLQDPKRITRPRPLTVELQFQPSTDCEAQGSLRKLFRQTLPPLVDNFSKGRGLKPLQITMFPVGDKLPDDAVQRYSHAQVLHSLAMDHTRVAHASNVRGNQVEGIARTLAAVTPEAIVAGLDYSVQIKNMIINSMRGESPTDNWIRIKAMFSEIKMPDDTTEALEQAVEHESGVDLRATSEIKASWNMVLASSYCFRKLVGDLQACTSKISKGSAVGNEDLYRIVIGMTVAMNSLSWHRKEVKTFGDLVCKEYGETKAALWNRFLKTSIWFVAGVVLASATPVVGGVTTVTASTLAGAAGLASSDIVKKWKLGTKMNEVGHLENLRRQLESAIGGAQIAVAAIFCGQVLSIRLDLMSRTDRKGVLKALGVDVDELKEEDYRQQLALNRIEQFCSSFEEFDKKRKEVGDEFGIKDVKQAKYKDGGQAKQPKAALWVSFN</sequence>
<organism evidence="1 2">
    <name type="scientific">Fusarium decemcellulare</name>
    <dbReference type="NCBI Taxonomy" id="57161"/>
    <lineage>
        <taxon>Eukaryota</taxon>
        <taxon>Fungi</taxon>
        <taxon>Dikarya</taxon>
        <taxon>Ascomycota</taxon>
        <taxon>Pezizomycotina</taxon>
        <taxon>Sordariomycetes</taxon>
        <taxon>Hypocreomycetidae</taxon>
        <taxon>Hypocreales</taxon>
        <taxon>Nectriaceae</taxon>
        <taxon>Fusarium</taxon>
        <taxon>Fusarium decemcellulare species complex</taxon>
    </lineage>
</organism>
<accession>A0ACC1RHH5</accession>
<proteinExistence type="predicted"/>
<protein>
    <submittedName>
        <fullName evidence="1">Uncharacterized protein</fullName>
    </submittedName>
</protein>
<dbReference type="EMBL" id="JANRMS010003447">
    <property type="protein sequence ID" value="KAJ3518370.1"/>
    <property type="molecule type" value="Genomic_DNA"/>
</dbReference>